<sequence>MLPALEKIRRETGPLSIRKKDLGKWQPLMKYLGAYSTQCHDGAFQDLVFGKNRTMIAMSLKEKILGRRCSTSNETRTLILGHKWNPNIMHDNTRPGPRADAGGTEAGRLPKIPPLALIVSSSGGVVRLAVTLQLALQDPKSFQRPFYVVANGSQTVGVERHGVRRTRVLGCPNPVAYVETACIFEITALASKTRVQS</sequence>
<dbReference type="InParanoid" id="A0A409VXD1"/>
<accession>A0A409VXD1</accession>
<protein>
    <submittedName>
        <fullName evidence="1">Uncharacterized protein</fullName>
    </submittedName>
</protein>
<name>A0A409VXD1_9AGAR</name>
<gene>
    <name evidence="1" type="ORF">CVT26_014228</name>
</gene>
<keyword evidence="2" id="KW-1185">Reference proteome</keyword>
<evidence type="ECO:0000313" key="2">
    <source>
        <dbReference type="Proteomes" id="UP000284706"/>
    </source>
</evidence>
<proteinExistence type="predicted"/>
<dbReference type="AlphaFoldDB" id="A0A409VXD1"/>
<evidence type="ECO:0000313" key="1">
    <source>
        <dbReference type="EMBL" id="PPQ70909.1"/>
    </source>
</evidence>
<comment type="caution">
    <text evidence="1">The sequence shown here is derived from an EMBL/GenBank/DDBJ whole genome shotgun (WGS) entry which is preliminary data.</text>
</comment>
<dbReference type="EMBL" id="NHYE01005523">
    <property type="protein sequence ID" value="PPQ70909.1"/>
    <property type="molecule type" value="Genomic_DNA"/>
</dbReference>
<dbReference type="Proteomes" id="UP000284706">
    <property type="component" value="Unassembled WGS sequence"/>
</dbReference>
<reference evidence="1 2" key="1">
    <citation type="journal article" date="2018" name="Evol. Lett.">
        <title>Horizontal gene cluster transfer increased hallucinogenic mushroom diversity.</title>
        <authorList>
            <person name="Reynolds H.T."/>
            <person name="Vijayakumar V."/>
            <person name="Gluck-Thaler E."/>
            <person name="Korotkin H.B."/>
            <person name="Matheny P.B."/>
            <person name="Slot J.C."/>
        </authorList>
    </citation>
    <scope>NUCLEOTIDE SEQUENCE [LARGE SCALE GENOMIC DNA]</scope>
    <source>
        <strain evidence="1 2">SRW20</strain>
    </source>
</reference>
<organism evidence="1 2">
    <name type="scientific">Gymnopilus dilepis</name>
    <dbReference type="NCBI Taxonomy" id="231916"/>
    <lineage>
        <taxon>Eukaryota</taxon>
        <taxon>Fungi</taxon>
        <taxon>Dikarya</taxon>
        <taxon>Basidiomycota</taxon>
        <taxon>Agaricomycotina</taxon>
        <taxon>Agaricomycetes</taxon>
        <taxon>Agaricomycetidae</taxon>
        <taxon>Agaricales</taxon>
        <taxon>Agaricineae</taxon>
        <taxon>Hymenogastraceae</taxon>
        <taxon>Gymnopilus</taxon>
    </lineage>
</organism>